<dbReference type="PROSITE" id="PS51257">
    <property type="entry name" value="PROKAR_LIPOPROTEIN"/>
    <property type="match status" value="1"/>
</dbReference>
<dbReference type="InterPro" id="IPR014547">
    <property type="entry name" value="UCP028477"/>
</dbReference>
<dbReference type="STRING" id="420662.Mpe_A2299"/>
<organism evidence="2 3">
    <name type="scientific">Methylibium petroleiphilum (strain ATCC BAA-1232 / LMG 22953 / PM1)</name>
    <dbReference type="NCBI Taxonomy" id="420662"/>
    <lineage>
        <taxon>Bacteria</taxon>
        <taxon>Pseudomonadati</taxon>
        <taxon>Pseudomonadota</taxon>
        <taxon>Betaproteobacteria</taxon>
        <taxon>Burkholderiales</taxon>
        <taxon>Sphaerotilaceae</taxon>
        <taxon>Methylibium</taxon>
    </lineage>
</organism>
<proteinExistence type="predicted"/>
<evidence type="ECO:0000256" key="1">
    <source>
        <dbReference type="SAM" id="SignalP"/>
    </source>
</evidence>
<gene>
    <name evidence="2" type="ordered locus">Mpe_A2299</name>
</gene>
<accession>A2SI66</accession>
<dbReference type="KEGG" id="mpt:Mpe_A2299"/>
<dbReference type="PIRSF" id="PIRSF028477">
    <property type="entry name" value="UCP028477"/>
    <property type="match status" value="1"/>
</dbReference>
<feature type="chain" id="PRO_5002646334" evidence="1">
    <location>
        <begin position="26"/>
        <end position="310"/>
    </location>
</feature>
<dbReference type="eggNOG" id="COG4727">
    <property type="taxonomic scope" value="Bacteria"/>
</dbReference>
<name>A2SI66_METPP</name>
<keyword evidence="1" id="KW-0732">Signal</keyword>
<dbReference type="RefSeq" id="WP_011829892.1">
    <property type="nucleotide sequence ID" value="NC_008825.1"/>
</dbReference>
<dbReference type="Proteomes" id="UP000000366">
    <property type="component" value="Chromosome"/>
</dbReference>
<dbReference type="HOGENOM" id="CLU_081299_0_0_4"/>
<evidence type="ECO:0000313" key="2">
    <source>
        <dbReference type="EMBL" id="ABM95255.1"/>
    </source>
</evidence>
<sequence>MTAGWRARALAAGLWAGAAAGCALAAPSDASRFCDRPTSLTARQQDRLLRFAAVVRQELDTSGRTVALISRSGLDLSRFDVRYSHAGISLQASENGPWSVRQLYYACDESRPRLYDQGLAGFLFGTDDPAIGHVSIVLPPPAEAATLERAALDKALALRLLAERYSANAHPYGLRYQNCNQWVMELLATAWGALDRGRDGSPEARARAQAWLAEQGYAPAPLQVGSQLLMFAAHFVPWVHLDDHPAEDRYALQFHISMPASIEAFVHRRLPEAERIELCHDERQVVVRRGWQPIGAACEPGPGDRVVALD</sequence>
<dbReference type="EMBL" id="CP000555">
    <property type="protein sequence ID" value="ABM95255.1"/>
    <property type="molecule type" value="Genomic_DNA"/>
</dbReference>
<feature type="signal peptide" evidence="1">
    <location>
        <begin position="1"/>
        <end position="25"/>
    </location>
</feature>
<reference evidence="2 3" key="1">
    <citation type="journal article" date="2007" name="J. Bacteriol.">
        <title>Whole-genome analysis of the methyl tert-butyl ether-degrading beta-proteobacterium Methylibium petroleiphilum PM1.</title>
        <authorList>
            <person name="Kane S.R."/>
            <person name="Chakicherla A.Y."/>
            <person name="Chain P.S.G."/>
            <person name="Schmidt R."/>
            <person name="Shin M.W."/>
            <person name="Legler T.C."/>
            <person name="Scow K.M."/>
            <person name="Larimer F.W."/>
            <person name="Lucas S.M."/>
            <person name="Richardson P.M."/>
            <person name="Hristova K.R."/>
        </authorList>
    </citation>
    <scope>NUCLEOTIDE SEQUENCE [LARGE SCALE GENOMIC DNA]</scope>
    <source>
        <strain evidence="3">ATCC BAA-1232 / LMG 22953 / PM1</strain>
    </source>
</reference>
<evidence type="ECO:0000313" key="3">
    <source>
        <dbReference type="Proteomes" id="UP000000366"/>
    </source>
</evidence>
<dbReference type="AlphaFoldDB" id="A2SI66"/>
<keyword evidence="3" id="KW-1185">Reference proteome</keyword>
<protein>
    <submittedName>
        <fullName evidence="2">Conserved hypothetical signal peptide protein</fullName>
    </submittedName>
</protein>
<dbReference type="Pfam" id="PF09916">
    <property type="entry name" value="DUF2145"/>
    <property type="match status" value="1"/>
</dbReference>